<dbReference type="Proteomes" id="UP000887567">
    <property type="component" value="Unplaced"/>
</dbReference>
<evidence type="ECO:0000256" key="1">
    <source>
        <dbReference type="ARBA" id="ARBA00022723"/>
    </source>
</evidence>
<evidence type="ECO:0000256" key="3">
    <source>
        <dbReference type="ARBA" id="ARBA00022833"/>
    </source>
</evidence>
<proteinExistence type="predicted"/>
<evidence type="ECO:0000313" key="7">
    <source>
        <dbReference type="Proteomes" id="UP000887567"/>
    </source>
</evidence>
<feature type="domain" description="MYND-type" evidence="5">
    <location>
        <begin position="180"/>
        <end position="221"/>
    </location>
</feature>
<evidence type="ECO:0000259" key="5">
    <source>
        <dbReference type="PROSITE" id="PS50865"/>
    </source>
</evidence>
<organism evidence="6 7">
    <name type="scientific">Exaiptasia diaphana</name>
    <name type="common">Tropical sea anemone</name>
    <name type="synonym">Aiptasia pulchella</name>
    <dbReference type="NCBI Taxonomy" id="2652724"/>
    <lineage>
        <taxon>Eukaryota</taxon>
        <taxon>Metazoa</taxon>
        <taxon>Cnidaria</taxon>
        <taxon>Anthozoa</taxon>
        <taxon>Hexacorallia</taxon>
        <taxon>Actiniaria</taxon>
        <taxon>Aiptasiidae</taxon>
        <taxon>Exaiptasia</taxon>
    </lineage>
</organism>
<dbReference type="InterPro" id="IPR044925">
    <property type="entry name" value="His-Me_finger_sf"/>
</dbReference>
<name>A0A913Y0D0_EXADI</name>
<dbReference type="Pfam" id="PF13392">
    <property type="entry name" value="HNH_3"/>
    <property type="match status" value="1"/>
</dbReference>
<evidence type="ECO:0000256" key="2">
    <source>
        <dbReference type="ARBA" id="ARBA00022771"/>
    </source>
</evidence>
<dbReference type="EnsemblMetazoa" id="XM_021056879.1">
    <property type="protein sequence ID" value="XP_020912538.1"/>
    <property type="gene ID" value="LOC110250274"/>
</dbReference>
<dbReference type="PROSITE" id="PS50865">
    <property type="entry name" value="ZF_MYND_2"/>
    <property type="match status" value="1"/>
</dbReference>
<dbReference type="Gene3D" id="6.10.140.2220">
    <property type="match status" value="1"/>
</dbReference>
<dbReference type="SUPFAM" id="SSF144232">
    <property type="entry name" value="HIT/MYND zinc finger-like"/>
    <property type="match status" value="1"/>
</dbReference>
<accession>A0A913Y0D0</accession>
<keyword evidence="1" id="KW-0479">Metal-binding</keyword>
<dbReference type="KEGG" id="epa:110250274"/>
<dbReference type="GO" id="GO:0008270">
    <property type="term" value="F:zinc ion binding"/>
    <property type="evidence" value="ECO:0007669"/>
    <property type="project" value="UniProtKB-KW"/>
</dbReference>
<keyword evidence="3" id="KW-0862">Zinc</keyword>
<dbReference type="InterPro" id="IPR032978">
    <property type="entry name" value="ZMYND19"/>
</dbReference>
<dbReference type="GO" id="GO:0005737">
    <property type="term" value="C:cytoplasm"/>
    <property type="evidence" value="ECO:0007669"/>
    <property type="project" value="TreeGrafter"/>
</dbReference>
<dbReference type="PANTHER" id="PTHR46831:SF1">
    <property type="entry name" value="ZINC FINGER MYND DOMAIN-CONTAINING PROTEIN 19"/>
    <property type="match status" value="1"/>
</dbReference>
<protein>
    <recommendedName>
        <fullName evidence="5">MYND-type domain-containing protein</fullName>
    </recommendedName>
</protein>
<dbReference type="Gene3D" id="3.90.75.20">
    <property type="match status" value="1"/>
</dbReference>
<evidence type="ECO:0000313" key="6">
    <source>
        <dbReference type="EnsemblMetazoa" id="XP_020912538.1"/>
    </source>
</evidence>
<dbReference type="AlphaFoldDB" id="A0A913Y0D0"/>
<sequence>MEPGLKLGIVYIGKAGGKHKYSLVDEKDIPIVKKFRFEARVDVDRDGNGANIYAYAYDMNKERTRGCYFHEYIWERHCGGVAPGFKVIHKNGVTVDNRLYNLTIVPNNCKKYKRQRTEKMDCYGEPSEDQSIYWTAVSRIPPPEPHEEELSCTSYSKFYDANGNLVREEDDSSSFYECHFAPCSKIEHELQEFSICGRCQQVRYCGTLCQQRDWPNHKKCCKEKAKQRLQSIPPER</sequence>
<dbReference type="GO" id="GO:0016020">
    <property type="term" value="C:membrane"/>
    <property type="evidence" value="ECO:0007669"/>
    <property type="project" value="TreeGrafter"/>
</dbReference>
<dbReference type="GeneID" id="110250274"/>
<keyword evidence="2 4" id="KW-0863">Zinc-finger</keyword>
<dbReference type="OrthoDB" id="2951111at2759"/>
<dbReference type="InterPro" id="IPR002893">
    <property type="entry name" value="Znf_MYND"/>
</dbReference>
<reference evidence="6" key="1">
    <citation type="submission" date="2022-11" db="UniProtKB">
        <authorList>
            <consortium name="EnsemblMetazoa"/>
        </authorList>
    </citation>
    <scope>IDENTIFICATION</scope>
</reference>
<dbReference type="PANTHER" id="PTHR46831">
    <property type="entry name" value="ZINC FINGER MYND DOMAIN-CONTAINING PROTEIN 19"/>
    <property type="match status" value="1"/>
</dbReference>
<dbReference type="OMA" id="FYECHYP"/>
<dbReference type="SUPFAM" id="SSF54060">
    <property type="entry name" value="His-Me finger endonucleases"/>
    <property type="match status" value="1"/>
</dbReference>
<dbReference type="InterPro" id="IPR003615">
    <property type="entry name" value="HNH_nuc"/>
</dbReference>
<dbReference type="GO" id="GO:0045202">
    <property type="term" value="C:synapse"/>
    <property type="evidence" value="ECO:0007669"/>
    <property type="project" value="TreeGrafter"/>
</dbReference>
<dbReference type="RefSeq" id="XP_020912538.1">
    <property type="nucleotide sequence ID" value="XM_021056879.1"/>
</dbReference>
<evidence type="ECO:0000256" key="4">
    <source>
        <dbReference type="PROSITE-ProRule" id="PRU00134"/>
    </source>
</evidence>
<keyword evidence="7" id="KW-1185">Reference proteome</keyword>
<dbReference type="Pfam" id="PF01753">
    <property type="entry name" value="zf-MYND"/>
    <property type="match status" value="1"/>
</dbReference>